<feature type="region of interest" description="Disordered" evidence="11">
    <location>
        <begin position="1085"/>
        <end position="1110"/>
    </location>
</feature>
<sequence length="1750" mass="191944">MSRPASPDRDSHPRPSMDPKLIAADRNSSSSSPGPQTQPIVSPPNQPRRSLSTQLAPDYHDWVNDVSASKPTSSAPLVPPTRSGPSADSNARPPSSGSRFMDAVTGRAKKAKGRARRENQPSFCGSTFTNSDTEHPKDQDDGDEPDVSSKVSGSIAQSDPASSEQPVSSNTSSTPRLPPLSQSQVHVPDPSRPAFKLGPPIVSKQRPSRRHNSPSRDNVMPQPASDLDAATETSALLGNTTRTRQPTSNNMPRWTNEGSRKRTPRYDGQGDADMDEIEDDTGTNDSLRRPSRARSLSPNMESRRGNRGKIMFRNSQNPSKNNNYNRRGNSNTLLNLRRSSLANINLVKQKFLSRKSGFYDDAKEALVKENNGIRIWYHNYTTIDWIHDFVKERVRLRHLRSLGGIRGMIRTRADSLKGWVLVLLTGVITACLAAFIDVSSWWLGDLRMGYCTTNFWWSQYFCCWGQTSTDSCPEWVSWSQALSTDTVIFGLSRDSFDWAIYCCFGVLFAGICVVMVTSDGTVSKQRSHGSTKRRNGAQAGGIPRTSSKTSMEEVLTATQPKKIAYFGAGSGIPEVKTILGGFVIRGFLGFRTLMIKLIGLPLMVASGLNMGKQGPLVHIACCVANIVCRIFDKYNRNDGKRREILSAAAASGVAVAFGAPIGGVLFSLEEVSYYFPSKTMWRSYFCALISAVVLKMINPYRVGKTVLFQVTYDRDWHLFEAIPFFFISVFGGAYGAIFSQFHMSYSRFRSRTWIGRHPVQEVLIVTLLTCAIQWLNPWTRVNLLQLLTNLYSECTPENNLNGMCAADISQIYPIFLLLAQVFAVKVFLNFITFGVKVPGGIFIPTMVAGAVFGRMVGLGVQWLIAKYPEYQMFQVCEGDSMDCIIPGLYAMIGAAACLSGVTRMTVSLVVIMFELTGAMTYSLPIMMAVMIGKFVGDAFSPDAFFNKLIDLNGHPYLDNKKDYNTFGTAADIADRFLETIDVNALNDVDSLRRKVEILAVSGYSDGGLPIVDRGVLVGYIASNELGHALDLAEQKHPECICIFRNRATSDVPATEICTSLEGLESQEGGHRMSAEFDLVAGLTASPTQYNPPPPDSFRARPPPFRMPDTSEERLLENPSEFDYDSDMHGHDGAIRQMNPRRDWVRNGDDKSILSQYQPSDHKSFKSNVTDQSARTGYVAGDDDSELLYPTESRRYTHNDSGRVSSTGTTDLLRDPAHTMDFTPFTDQAPLSVSLFSSMDLVMELFIKLGIKYVCVVKAGELYGMIHKKRLLSFLKENDERQKRLAQGRCFYLEPKVCPNLHPPTHQSSATSFSTAMAAVLSEAYGYGIVLGFGLVFAGIMTLITMIQKRFLGEKVTSEEYMAAGRDVKTGLVASAVVSSWTWAATLLQSSSVAYKYGISGPFWYASGASVQVLLFSVLAIELKRKCPNAHTFLEIISIRYGRKTHFVFLFFALLTNIIVSAMLLLGGSAVVTALTGMNTYAACFLLPLGVIIYTLFGGLKATFIADYTHTVVIMIIVLLFSFTAYATSDLIGSPGRMYDLLHEAAALHPVSGNHEGSYLTMASSQGLMFGIINLCSNFGTVFIDNCYWQRAIAASPHSTVKAYLIGGLSWFAIPFTLATTLGISAVALESNEHFPTFPNRLLPSDVSAGLVAPNAAVALLGHGGAVAVLLLVFMAVTSAASAELIAVSSVCTFDVYRTYINPMATGKQLINVSHAVVAGFGLIMGVLAVILKEVGIDLGYLYSLVMCPRF</sequence>
<feature type="region of interest" description="Disordered" evidence="11">
    <location>
        <begin position="237"/>
        <end position="330"/>
    </location>
</feature>
<feature type="transmembrane region" description="Helical" evidence="10">
    <location>
        <begin position="718"/>
        <end position="741"/>
    </location>
</feature>
<feature type="compositionally biased region" description="Basic and acidic residues" evidence="11">
    <location>
        <begin position="1"/>
        <end position="17"/>
    </location>
</feature>
<feature type="compositionally biased region" description="Basic residues" evidence="11">
    <location>
        <begin position="525"/>
        <end position="535"/>
    </location>
</feature>
<dbReference type="InterPro" id="IPR014743">
    <property type="entry name" value="Cl-channel_core"/>
</dbReference>
<dbReference type="InterPro" id="IPR001734">
    <property type="entry name" value="Na/solute_symporter"/>
</dbReference>
<feature type="compositionally biased region" description="Pro residues" evidence="11">
    <location>
        <begin position="1089"/>
        <end position="1105"/>
    </location>
</feature>
<dbReference type="Gene3D" id="1.10.3080.10">
    <property type="entry name" value="Clc chloride channel"/>
    <property type="match status" value="1"/>
</dbReference>
<feature type="compositionally biased region" description="Polar residues" evidence="11">
    <location>
        <begin position="83"/>
        <end position="98"/>
    </location>
</feature>
<feature type="region of interest" description="Disordered" evidence="11">
    <location>
        <begin position="1"/>
        <end position="224"/>
    </location>
</feature>
<feature type="domain" description="CBS" evidence="12">
    <location>
        <begin position="1221"/>
        <end position="1280"/>
    </location>
</feature>
<dbReference type="SMART" id="SM00116">
    <property type="entry name" value="CBS"/>
    <property type="match status" value="2"/>
</dbReference>
<feature type="compositionally biased region" description="Polar residues" evidence="11">
    <location>
        <begin position="1165"/>
        <end position="1174"/>
    </location>
</feature>
<keyword evidence="8 10" id="KW-0868">Chloride</keyword>
<feature type="transmembrane region" description="Helical" evidence="10">
    <location>
        <begin position="680"/>
        <end position="697"/>
    </location>
</feature>
<evidence type="ECO:0000256" key="7">
    <source>
        <dbReference type="ARBA" id="ARBA00023136"/>
    </source>
</evidence>
<keyword evidence="7 10" id="KW-0472">Membrane</keyword>
<feature type="transmembrane region" description="Helical" evidence="10">
    <location>
        <begin position="1712"/>
        <end position="1731"/>
    </location>
</feature>
<gene>
    <name evidence="13" type="ORF">KVV02_005819</name>
</gene>
<feature type="compositionally biased region" description="Acidic residues" evidence="11">
    <location>
        <begin position="270"/>
        <end position="282"/>
    </location>
</feature>
<feature type="transmembrane region" description="Helical" evidence="10">
    <location>
        <begin position="1477"/>
        <end position="1496"/>
    </location>
</feature>
<feature type="transmembrane region" description="Helical" evidence="10">
    <location>
        <begin position="1508"/>
        <end position="1527"/>
    </location>
</feature>
<feature type="transmembrane region" description="Helical" evidence="10">
    <location>
        <begin position="908"/>
        <end position="931"/>
    </location>
</feature>
<dbReference type="NCBIfam" id="TIGR00813">
    <property type="entry name" value="sss"/>
    <property type="match status" value="1"/>
</dbReference>
<dbReference type="CDD" id="cd11476">
    <property type="entry name" value="SLC5sbd_DUR3"/>
    <property type="match status" value="1"/>
</dbReference>
<dbReference type="EMBL" id="JAIFTL010000249">
    <property type="protein sequence ID" value="KAG9320883.1"/>
    <property type="molecule type" value="Genomic_DNA"/>
</dbReference>
<dbReference type="PROSITE" id="PS51371">
    <property type="entry name" value="CBS"/>
    <property type="match status" value="1"/>
</dbReference>
<keyword evidence="5 10" id="KW-1133">Transmembrane helix</keyword>
<proteinExistence type="inferred from homology"/>
<comment type="subcellular location">
    <subcellularLocation>
        <location evidence="1 10">Membrane</location>
        <topology evidence="1 10">Multi-pass membrane protein</topology>
    </subcellularLocation>
</comment>
<feature type="region of interest" description="Disordered" evidence="11">
    <location>
        <begin position="1151"/>
        <end position="1210"/>
    </location>
</feature>
<evidence type="ECO:0000259" key="12">
    <source>
        <dbReference type="PROSITE" id="PS51371"/>
    </source>
</evidence>
<feature type="transmembrane region" description="Helical" evidence="10">
    <location>
        <begin position="810"/>
        <end position="828"/>
    </location>
</feature>
<feature type="region of interest" description="Disordered" evidence="11">
    <location>
        <begin position="523"/>
        <end position="548"/>
    </location>
</feature>
<evidence type="ECO:0000256" key="4">
    <source>
        <dbReference type="ARBA" id="ARBA00022692"/>
    </source>
</evidence>
<evidence type="ECO:0000256" key="11">
    <source>
        <dbReference type="SAM" id="MobiDB-lite"/>
    </source>
</evidence>
<comment type="caution">
    <text evidence="10">Lacks conserved residue(s) required for the propagation of feature annotation.</text>
</comment>
<feature type="compositionally biased region" description="Polar residues" evidence="11">
    <location>
        <begin position="120"/>
        <end position="131"/>
    </location>
</feature>
<feature type="transmembrane region" description="Helical" evidence="10">
    <location>
        <begin position="616"/>
        <end position="632"/>
    </location>
</feature>
<dbReference type="GO" id="GO:0005886">
    <property type="term" value="C:plasma membrane"/>
    <property type="evidence" value="ECO:0007669"/>
    <property type="project" value="TreeGrafter"/>
</dbReference>
<keyword evidence="4 10" id="KW-0812">Transmembrane</keyword>
<dbReference type="PANTHER" id="PTHR45711:SF3">
    <property type="entry name" value="CLC CHANNEL"/>
    <property type="match status" value="1"/>
</dbReference>
<dbReference type="SUPFAM" id="SSF81340">
    <property type="entry name" value="Clc chloride channel"/>
    <property type="match status" value="1"/>
</dbReference>
<name>A0A9P7ZY81_MORAP</name>
<feature type="transmembrane region" description="Helical" evidence="10">
    <location>
        <begin position="1567"/>
        <end position="1588"/>
    </location>
</feature>
<feature type="transmembrane region" description="Helical" evidence="10">
    <location>
        <begin position="1367"/>
        <end position="1387"/>
    </location>
</feature>
<feature type="transmembrane region" description="Helical" evidence="10">
    <location>
        <begin position="416"/>
        <end position="436"/>
    </location>
</feature>
<feature type="compositionally biased region" description="Low complexity" evidence="11">
    <location>
        <begin position="313"/>
        <end position="330"/>
    </location>
</feature>
<feature type="transmembrane region" description="Helical" evidence="10">
    <location>
        <begin position="644"/>
        <end position="668"/>
    </location>
</feature>
<keyword evidence="3 10" id="KW-0813">Transport</keyword>
<feature type="transmembrane region" description="Helical" evidence="10">
    <location>
        <begin position="593"/>
        <end position="610"/>
    </location>
</feature>
<evidence type="ECO:0000256" key="6">
    <source>
        <dbReference type="ARBA" id="ARBA00023065"/>
    </source>
</evidence>
<evidence type="ECO:0000313" key="13">
    <source>
        <dbReference type="EMBL" id="KAG9320883.1"/>
    </source>
</evidence>
<dbReference type="GO" id="GO:0005769">
    <property type="term" value="C:early endosome"/>
    <property type="evidence" value="ECO:0007669"/>
    <property type="project" value="TreeGrafter"/>
</dbReference>
<comment type="similarity">
    <text evidence="10">Belongs to the chloride channel (TC 2.A.49) family.</text>
</comment>
<evidence type="ECO:0000256" key="10">
    <source>
        <dbReference type="RuleBase" id="RU361221"/>
    </source>
</evidence>
<feature type="transmembrane region" description="Helical" evidence="10">
    <location>
        <begin position="840"/>
        <end position="864"/>
    </location>
</feature>
<comment type="caution">
    <text evidence="13">The sequence shown here is derived from an EMBL/GenBank/DDBJ whole genome shotgun (WGS) entry which is preliminary data.</text>
</comment>
<keyword evidence="9" id="KW-0129">CBS domain</keyword>
<dbReference type="CDD" id="cd03684">
    <property type="entry name" value="ClC_3_like"/>
    <property type="match status" value="1"/>
</dbReference>
<dbReference type="GO" id="GO:0005794">
    <property type="term" value="C:Golgi apparatus"/>
    <property type="evidence" value="ECO:0007669"/>
    <property type="project" value="TreeGrafter"/>
</dbReference>
<evidence type="ECO:0000256" key="1">
    <source>
        <dbReference type="ARBA" id="ARBA00004141"/>
    </source>
</evidence>
<evidence type="ECO:0000256" key="8">
    <source>
        <dbReference type="ARBA" id="ARBA00023214"/>
    </source>
</evidence>
<protein>
    <recommendedName>
        <fullName evidence="10">Chloride channel protein</fullName>
    </recommendedName>
</protein>
<dbReference type="PANTHER" id="PTHR45711">
    <property type="entry name" value="CHLORIDE CHANNEL PROTEIN"/>
    <property type="match status" value="1"/>
</dbReference>
<feature type="transmembrane region" description="Helical" evidence="10">
    <location>
        <begin position="1446"/>
        <end position="1471"/>
    </location>
</feature>
<evidence type="ECO:0000256" key="5">
    <source>
        <dbReference type="ARBA" id="ARBA00022989"/>
    </source>
</evidence>
<evidence type="ECO:0000256" key="3">
    <source>
        <dbReference type="ARBA" id="ARBA00022448"/>
    </source>
</evidence>
<dbReference type="Pfam" id="PF00654">
    <property type="entry name" value="Voltage_CLC"/>
    <property type="match status" value="1"/>
</dbReference>
<dbReference type="GO" id="GO:0005247">
    <property type="term" value="F:voltage-gated chloride channel activity"/>
    <property type="evidence" value="ECO:0007669"/>
    <property type="project" value="TreeGrafter"/>
</dbReference>
<evidence type="ECO:0000256" key="2">
    <source>
        <dbReference type="ARBA" id="ARBA00006434"/>
    </source>
</evidence>
<feature type="transmembrane region" description="Helical" evidence="10">
    <location>
        <begin position="1323"/>
        <end position="1346"/>
    </location>
</feature>
<dbReference type="SUPFAM" id="SSF54631">
    <property type="entry name" value="CBS-domain pair"/>
    <property type="match status" value="1"/>
</dbReference>
<feature type="compositionally biased region" description="Polar residues" evidence="11">
    <location>
        <begin position="66"/>
        <end position="75"/>
    </location>
</feature>
<dbReference type="Proteomes" id="UP000717515">
    <property type="component" value="Unassembled WGS sequence"/>
</dbReference>
<dbReference type="InterPro" id="IPR001807">
    <property type="entry name" value="ClC"/>
</dbReference>
<feature type="transmembrane region" description="Helical" evidence="10">
    <location>
        <begin position="884"/>
        <end position="901"/>
    </location>
</feature>
<accession>A0A9P7ZY81</accession>
<evidence type="ECO:0000256" key="9">
    <source>
        <dbReference type="PROSITE-ProRule" id="PRU00703"/>
    </source>
</evidence>
<feature type="transmembrane region" description="Helical" evidence="10">
    <location>
        <begin position="1402"/>
        <end position="1420"/>
    </location>
</feature>
<feature type="compositionally biased region" description="Polar residues" evidence="11">
    <location>
        <begin position="237"/>
        <end position="257"/>
    </location>
</feature>
<dbReference type="Gene3D" id="1.20.1730.10">
    <property type="entry name" value="Sodium/glucose cotransporter"/>
    <property type="match status" value="1"/>
</dbReference>
<feature type="compositionally biased region" description="Polar residues" evidence="11">
    <location>
        <begin position="149"/>
        <end position="185"/>
    </location>
</feature>
<dbReference type="InterPro" id="IPR046342">
    <property type="entry name" value="CBS_dom_sf"/>
</dbReference>
<feature type="transmembrane region" description="Helical" evidence="10">
    <location>
        <begin position="1600"/>
        <end position="1628"/>
    </location>
</feature>
<dbReference type="InterPro" id="IPR038377">
    <property type="entry name" value="Na/Glc_symporter_sf"/>
</dbReference>
<feature type="transmembrane region" description="Helical" evidence="10">
    <location>
        <begin position="498"/>
        <end position="517"/>
    </location>
</feature>
<comment type="similarity">
    <text evidence="2">Belongs to the sodium:solute symporter (SSF) (TC 2.A.21) family.</text>
</comment>
<reference evidence="13" key="1">
    <citation type="submission" date="2021-07" db="EMBL/GenBank/DDBJ databases">
        <title>Draft genome of Mortierella alpina, strain LL118, isolated from an aspen leaf litter sample.</title>
        <authorList>
            <person name="Yang S."/>
            <person name="Vinatzer B.A."/>
        </authorList>
    </citation>
    <scope>NUCLEOTIDE SEQUENCE</scope>
    <source>
        <strain evidence="13">LL118</strain>
    </source>
</reference>
<keyword evidence="6 10" id="KW-0406">Ion transport</keyword>
<dbReference type="Pfam" id="PF00474">
    <property type="entry name" value="SSF"/>
    <property type="match status" value="1"/>
</dbReference>
<feature type="compositionally biased region" description="Basic and acidic residues" evidence="11">
    <location>
        <begin position="1191"/>
        <end position="1200"/>
    </location>
</feature>
<evidence type="ECO:0000313" key="14">
    <source>
        <dbReference type="Proteomes" id="UP000717515"/>
    </source>
</evidence>
<organism evidence="13 14">
    <name type="scientific">Mortierella alpina</name>
    <name type="common">Oleaginous fungus</name>
    <name type="synonym">Mortierella renispora</name>
    <dbReference type="NCBI Taxonomy" id="64518"/>
    <lineage>
        <taxon>Eukaryota</taxon>
        <taxon>Fungi</taxon>
        <taxon>Fungi incertae sedis</taxon>
        <taxon>Mucoromycota</taxon>
        <taxon>Mortierellomycotina</taxon>
        <taxon>Mortierellomycetes</taxon>
        <taxon>Mortierellales</taxon>
        <taxon>Mortierellaceae</taxon>
        <taxon>Mortierella</taxon>
    </lineage>
</organism>
<dbReference type="PROSITE" id="PS50283">
    <property type="entry name" value="NA_SOLUT_SYMP_3"/>
    <property type="match status" value="1"/>
</dbReference>
<dbReference type="InterPro" id="IPR000644">
    <property type="entry name" value="CBS_dom"/>
</dbReference>
<dbReference type="PRINTS" id="PR00762">
    <property type="entry name" value="CLCHANNEL"/>
</dbReference>